<evidence type="ECO:0008006" key="5">
    <source>
        <dbReference type="Google" id="ProtNLM"/>
    </source>
</evidence>
<reference evidence="3 4" key="1">
    <citation type="submission" date="2019-08" db="EMBL/GenBank/DDBJ databases">
        <title>Lentzea from Indian Himalayas.</title>
        <authorList>
            <person name="Mandal S."/>
            <person name="Mallick Gupta A."/>
            <person name="Maiti P.K."/>
            <person name="Sarkar J."/>
            <person name="Mandal S."/>
        </authorList>
    </citation>
    <scope>NUCLEOTIDE SEQUENCE [LARGE SCALE GENOMIC DNA]</scope>
    <source>
        <strain evidence="3 4">PSKA42</strain>
    </source>
</reference>
<keyword evidence="2" id="KW-1133">Transmembrane helix</keyword>
<feature type="compositionally biased region" description="Basic and acidic residues" evidence="1">
    <location>
        <begin position="8"/>
        <end position="46"/>
    </location>
</feature>
<keyword evidence="2" id="KW-0812">Transmembrane</keyword>
<sequence>MDQLQRQEPPRSDSSRTEPPRTETARFDHPQRQEPPRPEQPKRHEPQNLPVIGYDEEPEDRLTTDEPKKGRKPLAVVLSLLVVAALAGATVYAVKEFGGSKAVETKPPAAPANVQPLVKAVTAGAPAPSPAGVKRALAG</sequence>
<feature type="non-terminal residue" evidence="3">
    <location>
        <position position="139"/>
    </location>
</feature>
<feature type="region of interest" description="Disordered" evidence="1">
    <location>
        <begin position="1"/>
        <end position="71"/>
    </location>
</feature>
<evidence type="ECO:0000256" key="2">
    <source>
        <dbReference type="SAM" id="Phobius"/>
    </source>
</evidence>
<accession>A0ABX1FYK9</accession>
<dbReference type="RefSeq" id="WP_223165926.1">
    <property type="nucleotide sequence ID" value="NZ_VSRL01000556.1"/>
</dbReference>
<organism evidence="3 4">
    <name type="scientific">Lentzea indica</name>
    <dbReference type="NCBI Taxonomy" id="2604800"/>
    <lineage>
        <taxon>Bacteria</taxon>
        <taxon>Bacillati</taxon>
        <taxon>Actinomycetota</taxon>
        <taxon>Actinomycetes</taxon>
        <taxon>Pseudonocardiales</taxon>
        <taxon>Pseudonocardiaceae</taxon>
        <taxon>Lentzea</taxon>
    </lineage>
</organism>
<comment type="caution">
    <text evidence="3">The sequence shown here is derived from an EMBL/GenBank/DDBJ whole genome shotgun (WGS) entry which is preliminary data.</text>
</comment>
<keyword evidence="2" id="KW-0472">Membrane</keyword>
<proteinExistence type="predicted"/>
<name>A0ABX1FYK9_9PSEU</name>
<dbReference type="EMBL" id="VSRL01000556">
    <property type="protein sequence ID" value="NKE64120.1"/>
    <property type="molecule type" value="Genomic_DNA"/>
</dbReference>
<feature type="transmembrane region" description="Helical" evidence="2">
    <location>
        <begin position="74"/>
        <end position="94"/>
    </location>
</feature>
<evidence type="ECO:0000313" key="3">
    <source>
        <dbReference type="EMBL" id="NKE64120.1"/>
    </source>
</evidence>
<dbReference type="Proteomes" id="UP001515943">
    <property type="component" value="Unassembled WGS sequence"/>
</dbReference>
<keyword evidence="4" id="KW-1185">Reference proteome</keyword>
<evidence type="ECO:0000256" key="1">
    <source>
        <dbReference type="SAM" id="MobiDB-lite"/>
    </source>
</evidence>
<evidence type="ECO:0000313" key="4">
    <source>
        <dbReference type="Proteomes" id="UP001515943"/>
    </source>
</evidence>
<protein>
    <recommendedName>
        <fullName evidence="5">Serine/threonine protein kinase</fullName>
    </recommendedName>
</protein>
<gene>
    <name evidence="3" type="ORF">FXN61_48540</name>
</gene>